<protein>
    <submittedName>
        <fullName evidence="1">Uncharacterized protein</fullName>
    </submittedName>
</protein>
<dbReference type="STRING" id="1390249.BHU72_03660"/>
<evidence type="ECO:0000313" key="2">
    <source>
        <dbReference type="Proteomes" id="UP000095255"/>
    </source>
</evidence>
<dbReference type="InterPro" id="IPR025619">
    <property type="entry name" value="YlzJ"/>
</dbReference>
<accession>A0A1E5L7D6</accession>
<sequence length="71" mass="8313">MIYTPLPIESVLQSSEEVQPTYIEIEYEGRLVQLETIDNYQAKIVRLVSSNPNDYLNNTYMPGKIIYFRPN</sequence>
<reference evidence="1 2" key="1">
    <citation type="submission" date="2016-09" db="EMBL/GenBank/DDBJ databases">
        <title>Desulfuribacillus arsenicus sp. nov., an obligately anaerobic, dissimilatory arsenic- and antimonate-reducing bacterium isolated from anoxic sediments.</title>
        <authorList>
            <person name="Abin C.A."/>
            <person name="Hollibaugh J.T."/>
        </authorList>
    </citation>
    <scope>NUCLEOTIDE SEQUENCE [LARGE SCALE GENOMIC DNA]</scope>
    <source>
        <strain evidence="1 2">MLFW-2</strain>
    </source>
</reference>
<dbReference type="EMBL" id="MJAT01000012">
    <property type="protein sequence ID" value="OEH85968.1"/>
    <property type="molecule type" value="Genomic_DNA"/>
</dbReference>
<keyword evidence="2" id="KW-1185">Reference proteome</keyword>
<dbReference type="Proteomes" id="UP000095255">
    <property type="component" value="Unassembled WGS sequence"/>
</dbReference>
<comment type="caution">
    <text evidence="1">The sequence shown here is derived from an EMBL/GenBank/DDBJ whole genome shotgun (WGS) entry which is preliminary data.</text>
</comment>
<dbReference type="Pfam" id="PF14035">
    <property type="entry name" value="YlzJ"/>
    <property type="match status" value="1"/>
</dbReference>
<proteinExistence type="predicted"/>
<gene>
    <name evidence="1" type="ORF">BHU72_03660</name>
</gene>
<name>A0A1E5L7D6_9FIRM</name>
<dbReference type="AlphaFoldDB" id="A0A1E5L7D6"/>
<evidence type="ECO:0000313" key="1">
    <source>
        <dbReference type="EMBL" id="OEH85968.1"/>
    </source>
</evidence>
<organism evidence="1 2">
    <name type="scientific">Desulfuribacillus stibiiarsenatis</name>
    <dbReference type="NCBI Taxonomy" id="1390249"/>
    <lineage>
        <taxon>Bacteria</taxon>
        <taxon>Bacillati</taxon>
        <taxon>Bacillota</taxon>
        <taxon>Desulfuribacillia</taxon>
        <taxon>Desulfuribacillales</taxon>
        <taxon>Desulfuribacillaceae</taxon>
        <taxon>Desulfuribacillus</taxon>
    </lineage>
</organism>